<evidence type="ECO:0000256" key="2">
    <source>
        <dbReference type="SAM" id="MobiDB-lite"/>
    </source>
</evidence>
<evidence type="ECO:0000256" key="1">
    <source>
        <dbReference type="ARBA" id="ARBA00008738"/>
    </source>
</evidence>
<comment type="similarity">
    <text evidence="1">Belongs to the FAM154 family.</text>
</comment>
<dbReference type="InterPro" id="IPR033336">
    <property type="entry name" value="SAXO1/2"/>
</dbReference>
<dbReference type="PANTHER" id="PTHR31516:SF16">
    <property type="entry name" value="TITIN"/>
    <property type="match status" value="1"/>
</dbReference>
<dbReference type="PANTHER" id="PTHR31516">
    <property type="entry name" value="STABILIZER OF AXONEMAL MICROTUBULES 2"/>
    <property type="match status" value="1"/>
</dbReference>
<organism evidence="3">
    <name type="scientific">Cacopsylla melanoneura</name>
    <dbReference type="NCBI Taxonomy" id="428564"/>
    <lineage>
        <taxon>Eukaryota</taxon>
        <taxon>Metazoa</taxon>
        <taxon>Ecdysozoa</taxon>
        <taxon>Arthropoda</taxon>
        <taxon>Hexapoda</taxon>
        <taxon>Insecta</taxon>
        <taxon>Pterygota</taxon>
        <taxon>Neoptera</taxon>
        <taxon>Paraneoptera</taxon>
        <taxon>Hemiptera</taxon>
        <taxon>Sternorrhyncha</taxon>
        <taxon>Psylloidea</taxon>
        <taxon>Psyllidae</taxon>
        <taxon>Psyllinae</taxon>
        <taxon>Cacopsylla</taxon>
    </lineage>
</organism>
<dbReference type="GO" id="GO:0005814">
    <property type="term" value="C:centriole"/>
    <property type="evidence" value="ECO:0007669"/>
    <property type="project" value="TreeGrafter"/>
</dbReference>
<dbReference type="AlphaFoldDB" id="A0A8D8YHU5"/>
<sequence length="419" mass="48399">MSRVGTVAETKEIIWGNWVDGQCPPYSVGKKERKKQRSESALVSLDQTSSKKKPKDNLRPEGDFERPVREQYGPGERAPIVKHADNLKPEGDFDRPQRELFSPSERPKAVKPKDNLKPEGDFERPKADKFSPAERPRAVKPQDNLKPEGDFERPSQPLVPLKGDRAEVKRYEDHRITGGDFTGITTQQVEFTGETTERPVLIRRNTWTKLEGEFTSETTSKSEFKQFDSTQRTEIVKKRADNLTVGEGTIDVLPRNKDDHPEKWNVKLEKSRKHKDNLKTDAGKFSSDTISSETFQAHEIRKKEEIRRREDNLVQEGEMTFVTSAHEEFTEKTPERVKPQRRRTWTKQDGEIFFQTTSATEFTEHSTADIRQTQIRHVDNLKTGGTFEGRPKDDYLPVTAERPQQKKPKDNLSFLYTYI</sequence>
<proteinExistence type="inferred from homology"/>
<dbReference type="EMBL" id="HBUF01377892">
    <property type="protein sequence ID" value="CAG6729097.1"/>
    <property type="molecule type" value="Transcribed_RNA"/>
</dbReference>
<dbReference type="GO" id="GO:0036064">
    <property type="term" value="C:ciliary basal body"/>
    <property type="evidence" value="ECO:0007669"/>
    <property type="project" value="TreeGrafter"/>
</dbReference>
<evidence type="ECO:0000313" key="3">
    <source>
        <dbReference type="EMBL" id="CAG6729098.1"/>
    </source>
</evidence>
<feature type="region of interest" description="Disordered" evidence="2">
    <location>
        <begin position="382"/>
        <end position="412"/>
    </location>
</feature>
<feature type="compositionally biased region" description="Basic and acidic residues" evidence="2">
    <location>
        <begin position="105"/>
        <end position="137"/>
    </location>
</feature>
<name>A0A8D8YHU5_9HEMI</name>
<dbReference type="EMBL" id="HBUF01377893">
    <property type="protein sequence ID" value="CAG6729098.1"/>
    <property type="molecule type" value="Transcribed_RNA"/>
</dbReference>
<feature type="compositionally biased region" description="Polar residues" evidence="2">
    <location>
        <begin position="39"/>
        <end position="48"/>
    </location>
</feature>
<feature type="compositionally biased region" description="Basic and acidic residues" evidence="2">
    <location>
        <begin position="55"/>
        <end position="69"/>
    </location>
</feature>
<dbReference type="EMBL" id="HBUF01377894">
    <property type="protein sequence ID" value="CAG6729099.1"/>
    <property type="molecule type" value="Transcribed_RNA"/>
</dbReference>
<accession>A0A8D8YHU5</accession>
<dbReference type="GO" id="GO:0036126">
    <property type="term" value="C:sperm flagellum"/>
    <property type="evidence" value="ECO:0007669"/>
    <property type="project" value="TreeGrafter"/>
</dbReference>
<feature type="compositionally biased region" description="Basic and acidic residues" evidence="2">
    <location>
        <begin position="82"/>
        <end position="98"/>
    </location>
</feature>
<feature type="compositionally biased region" description="Basic and acidic residues" evidence="2">
    <location>
        <begin position="143"/>
        <end position="153"/>
    </location>
</feature>
<reference evidence="3" key="1">
    <citation type="submission" date="2021-05" db="EMBL/GenBank/DDBJ databases">
        <authorList>
            <person name="Alioto T."/>
            <person name="Alioto T."/>
            <person name="Gomez Garrido J."/>
        </authorList>
    </citation>
    <scope>NUCLEOTIDE SEQUENCE</scope>
</reference>
<protein>
    <submittedName>
        <fullName evidence="3">Uncharacterized protein</fullName>
    </submittedName>
</protein>
<dbReference type="GO" id="GO:0008017">
    <property type="term" value="F:microtubule binding"/>
    <property type="evidence" value="ECO:0007669"/>
    <property type="project" value="InterPro"/>
</dbReference>
<feature type="region of interest" description="Disordered" evidence="2">
    <location>
        <begin position="25"/>
        <end position="166"/>
    </location>
</feature>
<dbReference type="GO" id="GO:0005879">
    <property type="term" value="C:axonemal microtubule"/>
    <property type="evidence" value="ECO:0007669"/>
    <property type="project" value="TreeGrafter"/>
</dbReference>